<dbReference type="InterPro" id="IPR017455">
    <property type="entry name" value="Znf_FYVE-rel"/>
</dbReference>
<accession>F0W153</accession>
<dbReference type="SMART" id="SM00064">
    <property type="entry name" value="FYVE"/>
    <property type="match status" value="1"/>
</dbReference>
<name>F0W153_9STRA</name>
<reference evidence="7" key="1">
    <citation type="journal article" date="2011" name="PLoS Biol.">
        <title>Gene gain and loss during evolution of obligate parasitism in the white rust pathogen of Arabidopsis thaliana.</title>
        <authorList>
            <person name="Kemen E."/>
            <person name="Gardiner A."/>
            <person name="Schultz-Larsen T."/>
            <person name="Kemen A.C."/>
            <person name="Balmuth A.L."/>
            <person name="Robert-Seilaniantz A."/>
            <person name="Bailey K."/>
            <person name="Holub E."/>
            <person name="Studholme D.J."/>
            <person name="Maclean D."/>
            <person name="Jones J.D."/>
        </authorList>
    </citation>
    <scope>NUCLEOTIDE SEQUENCE</scope>
</reference>
<feature type="domain" description="FYVE-type" evidence="6">
    <location>
        <begin position="152"/>
        <end position="222"/>
    </location>
</feature>
<dbReference type="InterPro" id="IPR013083">
    <property type="entry name" value="Znf_RING/FYVE/PHD"/>
</dbReference>
<dbReference type="PROSITE" id="PS50178">
    <property type="entry name" value="ZF_FYVE"/>
    <property type="match status" value="1"/>
</dbReference>
<reference evidence="7" key="2">
    <citation type="submission" date="2011-02" db="EMBL/GenBank/DDBJ databases">
        <authorList>
            <person name="MacLean D."/>
        </authorList>
    </citation>
    <scope>NUCLEOTIDE SEQUENCE</scope>
</reference>
<dbReference type="HOGENOM" id="CLU_228648_0_0_1"/>
<dbReference type="InterPro" id="IPR036020">
    <property type="entry name" value="WW_dom_sf"/>
</dbReference>
<evidence type="ECO:0000259" key="6">
    <source>
        <dbReference type="PROSITE" id="PS50178"/>
    </source>
</evidence>
<dbReference type="SUPFAM" id="SSF57903">
    <property type="entry name" value="FYVE/PHD zinc finger"/>
    <property type="match status" value="1"/>
</dbReference>
<organism evidence="7">
    <name type="scientific">Albugo laibachii Nc14</name>
    <dbReference type="NCBI Taxonomy" id="890382"/>
    <lineage>
        <taxon>Eukaryota</taxon>
        <taxon>Sar</taxon>
        <taxon>Stramenopiles</taxon>
        <taxon>Oomycota</taxon>
        <taxon>Peronosporomycetes</taxon>
        <taxon>Albuginales</taxon>
        <taxon>Albuginaceae</taxon>
        <taxon>Albugo</taxon>
    </lineage>
</organism>
<protein>
    <submittedName>
        <fullName evidence="7">Uncharacterized protein AlNc14C6G829</fullName>
    </submittedName>
</protein>
<keyword evidence="3" id="KW-0862">Zinc</keyword>
<keyword evidence="1" id="KW-0479">Metal-binding</keyword>
<evidence type="ECO:0000256" key="2">
    <source>
        <dbReference type="ARBA" id="ARBA00022771"/>
    </source>
</evidence>
<dbReference type="CDD" id="cd00201">
    <property type="entry name" value="WW"/>
    <property type="match status" value="2"/>
</dbReference>
<dbReference type="InterPro" id="IPR011011">
    <property type="entry name" value="Znf_FYVE_PHD"/>
</dbReference>
<sequence>MQSNCDSRLRDWDRVQDSQGRIFYINYVKKETSWHLPLEVPLPEEWQEMTDDNGYTFFADHKNQITTWMDPRLPFVSKQNPLRKRTIDLGAPREAALETRKSGEALVNDPNDNNTWMEKDQDAAFDTWPDMTLKNRSKEGPANRFIAPFFEREEPLSCRQCSSKFGVLRRRHHCRLCGYIHCSDCLAAKVRLPIPNATVTTTTESSLSRLQNVCIRCARNVTSGEYCSIVGLRYCLFQANQDPTSFTLEERVELIKQLAETFRSPRKESSGGMGPHRIAQLNDIQAAGGTLAFCELLVPLIDNWIATPNDELEMVICKTIEMLIALVMLVVEASSEKSSTDTAFCNSGTCKGILNLLQASYRASEQKVVELCTLKLMHHLLGWEACRQKFSEADCVHHLAQMLASTSDTANSRSNEICVLAVQCIREFLNSNMETTRQILILQGLKSLWNLLLQILGTSESSEKYMDNWYGVESTESIGVILETMSACLQYVCDDTSFDVMASSYLRDKLTLDDLSLAAAKSVVEDTSQKTWVFAQIPECAISYLISIIAYGNPSLTKSSVRVCRMISSVPALLRHIAKESSSESLVILLRMLDSFSMHREAKPPTTSSSVDHVADCCTASSLLANMCCSVYAQPGMGGHEGREAWMMFMVSMERYGGLVVVLRVMKDLPQAQQAKVALSDAELWSLQQNLIEIIHGFALTSEASYLHKLCGDQVSDADHSTGCLRPLGTFLTSNRFSGICADMILILLKKAPHIVSAWRNLCPDEETEHELLLFFKSWLVMQDDGARQRMAVQFYLLYFRAPASCRLAQESFPDSVLDVIFHLAVTLATRDIRLECLELLLESLTHLPKKHARMHEQLTEQACFVSLMQILCARRYTNIIDKRIRRYTSSSYLLSLPTVTFANLEAENHSQWVVLKCLRTVLPDDKILSSEASELETDSQPRMRAERLVRRMMDISVLQAFCTAFWNVLVRLSQDNPSDSEVESIGKWCEAIFDVLERILTLLSPASIAKRERHIVDLIRVIIYILVSRLMDENAPGTQSLASGIWRVIRTLFQQEDWRLRFATLLRKEVTCDTEEGTLFVHNTVIFIRLLLRQMAEPDWMDDCVLMLKQLLSEPLFHHQNPKNHAFLEQVLMRTNIGETLIKLVCEEQAKGDCDSHRLHLLLGTLELSLHCENICEAAVANLDTLGYFLKLYMDPSSPESLQEVAGVLLAGFSNSPDAFRRCLEQDSTDTLALTILRNLILTTSKDPESIPRQQQIAERIVRNLEASDSLTCPLWLKCLQEADLTLLIAIIEHASHIKVQEVAARKLLEIIKQAFKDTQERLMVITEQLSASSEWVSRILDLFFTFESDREMSATGLHTIVALVSLMRQSSTCDETDAKQAALIQYDYMERLAVEGAHALLFWLRNESTQHDIVTILFDVIHAETRRLFYKQIIPNGSANATEDVLFLINALAKQLDELHCEFWPHRSSGFIPNVVFSQFVAPICKCCVLLCECLHCMDEQNWVLSSAGELDGLVRVSSMLLDWVGVTDDLDENNAHALIVTILELLECQTCSLDLCRKLVHIDTIKVALQFLQKPNLKQELILQTLSLLKMLLIVDMNQFIECQGIELLLQMLLNAIQEHYDGGSRIAHKVMELFGFMYKHSRLCNRGDTLLWTNGQVITVVDNCVVALTDRLESVKIALSEDDEHAEVVEREAPWISVLGNLVLFVFKSWRKDMTPMLTESTIAKSRVYEFFKWIACVFRLASYREKLQWGHEEYREFMCTAIPVLELGLIRCHRWTTYEGIGSVLIKVLDTIASHADTTMDCENLDQLLSTTCAALISYFGRPNATQCKDLYENGHHALSVLQSIHRKIEITPRSSGTIATIFDLIATIFPHLAIHWGKELESSTLSAEKSQPYAWVLLWIMETLDVVLSDPSFQDLFTSTLNLLKVCCFVELLQKILLSSDYLPRVTLQLEKALSFNEKLVLKLLQILGKSTWEFSDSQFRRNGQTLDPLLRSDVCILVRCYHCQQTVTLSPLDIQNWTVDKVSKCSYCHLPIAAAIQADGGALSLSTESEDDASEEHGMVQEYSVLQSSSRNSIANVGALKPRFSSFNLLEPDAVVSEDGESLTSGNDVDTTDPIETVVADSKPTHSTVAITPTDREMVMTRCRHCKTILCAPKRNTYKCMKCFQTTWH</sequence>
<dbReference type="CDD" id="cd00065">
    <property type="entry name" value="FYVE_like_SF"/>
    <property type="match status" value="1"/>
</dbReference>
<dbReference type="PROSITE" id="PS50020">
    <property type="entry name" value="WW_DOMAIN_2"/>
    <property type="match status" value="2"/>
</dbReference>
<dbReference type="Gene3D" id="3.30.40.10">
    <property type="entry name" value="Zinc/RING finger domain, C3HC4 (zinc finger)"/>
    <property type="match status" value="1"/>
</dbReference>
<dbReference type="Pfam" id="PF00397">
    <property type="entry name" value="WW"/>
    <property type="match status" value="1"/>
</dbReference>
<feature type="domain" description="WW" evidence="5">
    <location>
        <begin position="12"/>
        <end position="39"/>
    </location>
</feature>
<dbReference type="Pfam" id="PF01363">
    <property type="entry name" value="FYVE"/>
    <property type="match status" value="1"/>
</dbReference>
<evidence type="ECO:0000256" key="1">
    <source>
        <dbReference type="ARBA" id="ARBA00022723"/>
    </source>
</evidence>
<evidence type="ECO:0000256" key="3">
    <source>
        <dbReference type="ARBA" id="ARBA00022833"/>
    </source>
</evidence>
<keyword evidence="2 4" id="KW-0863">Zinc-finger</keyword>
<dbReference type="PANTHER" id="PTHR23164:SF29">
    <property type="entry name" value="E3 UBIQUITIN-PROTEIN LIGASE PIB1"/>
    <property type="match status" value="1"/>
</dbReference>
<evidence type="ECO:0000256" key="4">
    <source>
        <dbReference type="PROSITE-ProRule" id="PRU00091"/>
    </source>
</evidence>
<dbReference type="PANTHER" id="PTHR23164">
    <property type="entry name" value="EARLY ENDOSOME ANTIGEN 1"/>
    <property type="match status" value="1"/>
</dbReference>
<dbReference type="GO" id="GO:0008270">
    <property type="term" value="F:zinc ion binding"/>
    <property type="evidence" value="ECO:0007669"/>
    <property type="project" value="UniProtKB-KW"/>
</dbReference>
<proteinExistence type="predicted"/>
<dbReference type="Gene3D" id="2.20.70.10">
    <property type="match status" value="2"/>
</dbReference>
<dbReference type="EMBL" id="FR824051">
    <property type="protein sequence ID" value="CCA14778.1"/>
    <property type="molecule type" value="Genomic_DNA"/>
</dbReference>
<dbReference type="SUPFAM" id="SSF48371">
    <property type="entry name" value="ARM repeat"/>
    <property type="match status" value="1"/>
</dbReference>
<feature type="domain" description="WW" evidence="5">
    <location>
        <begin position="40"/>
        <end position="73"/>
    </location>
</feature>
<gene>
    <name evidence="7" type="primary">AlNc14C6G829</name>
    <name evidence="7" type="ORF">ALNC14_009210</name>
</gene>
<dbReference type="InterPro" id="IPR001202">
    <property type="entry name" value="WW_dom"/>
</dbReference>
<evidence type="ECO:0000259" key="5">
    <source>
        <dbReference type="PROSITE" id="PS50020"/>
    </source>
</evidence>
<evidence type="ECO:0000313" key="7">
    <source>
        <dbReference type="EMBL" id="CCA14778.1"/>
    </source>
</evidence>
<dbReference type="PROSITE" id="PS01159">
    <property type="entry name" value="WW_DOMAIN_1"/>
    <property type="match status" value="2"/>
</dbReference>
<dbReference type="SMART" id="SM00456">
    <property type="entry name" value="WW"/>
    <property type="match status" value="2"/>
</dbReference>
<dbReference type="InterPro" id="IPR000306">
    <property type="entry name" value="Znf_FYVE"/>
</dbReference>
<dbReference type="SUPFAM" id="SSF51045">
    <property type="entry name" value="WW domain"/>
    <property type="match status" value="2"/>
</dbReference>
<dbReference type="InterPro" id="IPR016024">
    <property type="entry name" value="ARM-type_fold"/>
</dbReference>